<protein>
    <submittedName>
        <fullName evidence="1">Uncharacterized protein</fullName>
    </submittedName>
</protein>
<dbReference type="EMBL" id="JAYKXP010000027">
    <property type="protein sequence ID" value="KAK7043867.1"/>
    <property type="molecule type" value="Genomic_DNA"/>
</dbReference>
<keyword evidence="2" id="KW-1185">Reference proteome</keyword>
<sequence>MSAIFGEWRFAMWKHLTQLDVECYCIDSGSFYSSSGEGTGMYIWAASRPQIQDAYSRNGIKLLLCHQYWSAKAASPSLDLAGLNQLFKSIQEANLQEVSGLRFVIPFPIAEALWRHPNPVVRKESLQLLPLFEEAWQHSPALEESRHDSDRLAFIVALTEHLRTDCISELTRRRRGLEFIRYVHGHIITRRLYQYDPKRRYQLYDQKRRRRLLVSDWVDAITKAHHVYNEQVPNNKRLPPDFFAPIPPPIEPLPIDIPPASVSPSGVRYSSDTVIDIVNGEVQVVDINEDPNGTEFIRLHAAASLPPTEMVNSTMEDAWQESKPPSAGGVEGLG</sequence>
<organism evidence="1 2">
    <name type="scientific">Paramarasmius palmivorus</name>
    <dbReference type="NCBI Taxonomy" id="297713"/>
    <lineage>
        <taxon>Eukaryota</taxon>
        <taxon>Fungi</taxon>
        <taxon>Dikarya</taxon>
        <taxon>Basidiomycota</taxon>
        <taxon>Agaricomycotina</taxon>
        <taxon>Agaricomycetes</taxon>
        <taxon>Agaricomycetidae</taxon>
        <taxon>Agaricales</taxon>
        <taxon>Marasmiineae</taxon>
        <taxon>Marasmiaceae</taxon>
        <taxon>Paramarasmius</taxon>
    </lineage>
</organism>
<gene>
    <name evidence="1" type="ORF">VNI00_008033</name>
</gene>
<dbReference type="AlphaFoldDB" id="A0AAW0CXC3"/>
<evidence type="ECO:0000313" key="1">
    <source>
        <dbReference type="EMBL" id="KAK7043867.1"/>
    </source>
</evidence>
<dbReference type="Proteomes" id="UP001383192">
    <property type="component" value="Unassembled WGS sequence"/>
</dbReference>
<proteinExistence type="predicted"/>
<comment type="caution">
    <text evidence="1">The sequence shown here is derived from an EMBL/GenBank/DDBJ whole genome shotgun (WGS) entry which is preliminary data.</text>
</comment>
<name>A0AAW0CXC3_9AGAR</name>
<evidence type="ECO:0000313" key="2">
    <source>
        <dbReference type="Proteomes" id="UP001383192"/>
    </source>
</evidence>
<reference evidence="1 2" key="1">
    <citation type="submission" date="2024-01" db="EMBL/GenBank/DDBJ databases">
        <title>A draft genome for a cacao thread blight-causing isolate of Paramarasmius palmivorus.</title>
        <authorList>
            <person name="Baruah I.K."/>
            <person name="Bukari Y."/>
            <person name="Amoako-Attah I."/>
            <person name="Meinhardt L.W."/>
            <person name="Bailey B.A."/>
            <person name="Cohen S.P."/>
        </authorList>
    </citation>
    <scope>NUCLEOTIDE SEQUENCE [LARGE SCALE GENOMIC DNA]</scope>
    <source>
        <strain evidence="1 2">GH-12</strain>
    </source>
</reference>
<accession>A0AAW0CXC3</accession>